<accession>A0A239IK51</accession>
<organism evidence="2 3">
    <name type="scientific">Geodermatophilus pulveris</name>
    <dbReference type="NCBI Taxonomy" id="1564159"/>
    <lineage>
        <taxon>Bacteria</taxon>
        <taxon>Bacillati</taxon>
        <taxon>Actinomycetota</taxon>
        <taxon>Actinomycetes</taxon>
        <taxon>Geodermatophilales</taxon>
        <taxon>Geodermatophilaceae</taxon>
        <taxon>Geodermatophilus</taxon>
    </lineage>
</organism>
<dbReference type="EMBL" id="FZOO01000011">
    <property type="protein sequence ID" value="SNS93792.1"/>
    <property type="molecule type" value="Genomic_DNA"/>
</dbReference>
<proteinExistence type="predicted"/>
<evidence type="ECO:0000256" key="1">
    <source>
        <dbReference type="SAM" id="MobiDB-lite"/>
    </source>
</evidence>
<dbReference type="RefSeq" id="WP_218822425.1">
    <property type="nucleotide sequence ID" value="NZ_FZOO01000011.1"/>
</dbReference>
<reference evidence="3" key="1">
    <citation type="submission" date="2017-06" db="EMBL/GenBank/DDBJ databases">
        <authorList>
            <person name="Varghese N."/>
            <person name="Submissions S."/>
        </authorList>
    </citation>
    <scope>NUCLEOTIDE SEQUENCE [LARGE SCALE GENOMIC DNA]</scope>
    <source>
        <strain evidence="3">DSM 46839</strain>
    </source>
</reference>
<feature type="region of interest" description="Disordered" evidence="1">
    <location>
        <begin position="85"/>
        <end position="106"/>
    </location>
</feature>
<protein>
    <recommendedName>
        <fullName evidence="4">DUF1490 family protein</fullName>
    </recommendedName>
</protein>
<dbReference type="InterPro" id="IPR009963">
    <property type="entry name" value="DUF1490"/>
</dbReference>
<keyword evidence="3" id="KW-1185">Reference proteome</keyword>
<evidence type="ECO:0000313" key="2">
    <source>
        <dbReference type="EMBL" id="SNS93792.1"/>
    </source>
</evidence>
<dbReference type="Pfam" id="PF07371">
    <property type="entry name" value="DUF1490"/>
    <property type="match status" value="1"/>
</dbReference>
<gene>
    <name evidence="2" type="ORF">SAMN06893096_11127</name>
</gene>
<sequence length="106" mass="10944">MAESEHTGRRGAGAGRLVRKAAGVVATGVTGVLVVRLVEGREPGSLPRKVAVRVTRWGIVGTRRAEAAVERARLAAGDVRAQAYADLGEQAPPPASRGAGGHDHPH</sequence>
<evidence type="ECO:0008006" key="4">
    <source>
        <dbReference type="Google" id="ProtNLM"/>
    </source>
</evidence>
<dbReference type="Proteomes" id="UP000198373">
    <property type="component" value="Unassembled WGS sequence"/>
</dbReference>
<dbReference type="AlphaFoldDB" id="A0A239IK51"/>
<name>A0A239IK51_9ACTN</name>
<evidence type="ECO:0000313" key="3">
    <source>
        <dbReference type="Proteomes" id="UP000198373"/>
    </source>
</evidence>